<evidence type="ECO:0000256" key="1">
    <source>
        <dbReference type="ARBA" id="ARBA00004651"/>
    </source>
</evidence>
<evidence type="ECO:0000256" key="7">
    <source>
        <dbReference type="ARBA" id="ARBA00022989"/>
    </source>
</evidence>
<dbReference type="PANTHER" id="PTHR30588:SF0">
    <property type="entry name" value="BRANCHED-CHAIN AMINO ACID PERMEASE BRNQ"/>
    <property type="match status" value="1"/>
</dbReference>
<accession>A0A3Q9JL20</accession>
<evidence type="ECO:0000256" key="2">
    <source>
        <dbReference type="ARBA" id="ARBA00008540"/>
    </source>
</evidence>
<evidence type="ECO:0000256" key="6">
    <source>
        <dbReference type="ARBA" id="ARBA00022970"/>
    </source>
</evidence>
<dbReference type="GO" id="GO:0015190">
    <property type="term" value="F:L-leucine transmembrane transporter activity"/>
    <property type="evidence" value="ECO:0007669"/>
    <property type="project" value="TreeGrafter"/>
</dbReference>
<keyword evidence="8 9" id="KW-0472">Membrane</keyword>
<dbReference type="Proteomes" id="UP000273143">
    <property type="component" value="Chromosome"/>
</dbReference>
<evidence type="ECO:0000256" key="3">
    <source>
        <dbReference type="ARBA" id="ARBA00022448"/>
    </source>
</evidence>
<keyword evidence="5 9" id="KW-0812">Transmembrane</keyword>
<feature type="transmembrane region" description="Helical" evidence="9">
    <location>
        <begin position="75"/>
        <end position="97"/>
    </location>
</feature>
<name>A0A3Q9JL20_9GAMM</name>
<dbReference type="GO" id="GO:0005304">
    <property type="term" value="F:L-valine transmembrane transporter activity"/>
    <property type="evidence" value="ECO:0007669"/>
    <property type="project" value="TreeGrafter"/>
</dbReference>
<evidence type="ECO:0000256" key="9">
    <source>
        <dbReference type="RuleBase" id="RU362122"/>
    </source>
</evidence>
<evidence type="ECO:0000313" key="10">
    <source>
        <dbReference type="EMBL" id="AZS52131.1"/>
    </source>
</evidence>
<organism evidence="10 11">
    <name type="scientific">Entomomonas moraniae</name>
    <dbReference type="NCBI Taxonomy" id="2213226"/>
    <lineage>
        <taxon>Bacteria</taxon>
        <taxon>Pseudomonadati</taxon>
        <taxon>Pseudomonadota</taxon>
        <taxon>Gammaproteobacteria</taxon>
        <taxon>Pseudomonadales</taxon>
        <taxon>Pseudomonadaceae</taxon>
        <taxon>Entomomonas</taxon>
    </lineage>
</organism>
<evidence type="ECO:0000256" key="8">
    <source>
        <dbReference type="ARBA" id="ARBA00023136"/>
    </source>
</evidence>
<keyword evidence="6 9" id="KW-0029">Amino-acid transport</keyword>
<keyword evidence="3 9" id="KW-0813">Transport</keyword>
<keyword evidence="7 9" id="KW-1133">Transmembrane helix</keyword>
<proteinExistence type="inferred from homology"/>
<feature type="transmembrane region" description="Helical" evidence="9">
    <location>
        <begin position="230"/>
        <end position="251"/>
    </location>
</feature>
<dbReference type="NCBIfam" id="TIGR00796">
    <property type="entry name" value="livcs"/>
    <property type="match status" value="1"/>
</dbReference>
<feature type="transmembrane region" description="Helical" evidence="9">
    <location>
        <begin position="125"/>
        <end position="144"/>
    </location>
</feature>
<keyword evidence="4" id="KW-1003">Cell membrane</keyword>
<feature type="transmembrane region" description="Helical" evidence="9">
    <location>
        <begin position="344"/>
        <end position="365"/>
    </location>
</feature>
<feature type="transmembrane region" description="Helical" evidence="9">
    <location>
        <begin position="9"/>
        <end position="28"/>
    </location>
</feature>
<dbReference type="KEGG" id="emo:DM558_00930"/>
<feature type="transmembrane region" description="Helical" evidence="9">
    <location>
        <begin position="412"/>
        <end position="433"/>
    </location>
</feature>
<dbReference type="RefSeq" id="WP_127161643.1">
    <property type="nucleotide sequence ID" value="NZ_CP029822.1"/>
</dbReference>
<evidence type="ECO:0000256" key="4">
    <source>
        <dbReference type="ARBA" id="ARBA00022475"/>
    </source>
</evidence>
<dbReference type="EMBL" id="CP029822">
    <property type="protein sequence ID" value="AZS52131.1"/>
    <property type="molecule type" value="Genomic_DNA"/>
</dbReference>
<protein>
    <recommendedName>
        <fullName evidence="9">Branched-chain amino acid transport system carrier protein</fullName>
    </recommendedName>
</protein>
<dbReference type="Pfam" id="PF05525">
    <property type="entry name" value="Branch_AA_trans"/>
    <property type="match status" value="1"/>
</dbReference>
<dbReference type="InterPro" id="IPR004685">
    <property type="entry name" value="Brnchd-chn_aa_trnsp_Livcs"/>
</dbReference>
<evidence type="ECO:0000313" key="11">
    <source>
        <dbReference type="Proteomes" id="UP000273143"/>
    </source>
</evidence>
<dbReference type="GO" id="GO:0005886">
    <property type="term" value="C:plasma membrane"/>
    <property type="evidence" value="ECO:0007669"/>
    <property type="project" value="UniProtKB-SubCell"/>
</dbReference>
<comment type="similarity">
    <text evidence="2 9">Belongs to the branched chain amino acid transporter family.</text>
</comment>
<dbReference type="GO" id="GO:0015818">
    <property type="term" value="P:isoleucine transport"/>
    <property type="evidence" value="ECO:0007669"/>
    <property type="project" value="TreeGrafter"/>
</dbReference>
<dbReference type="PANTHER" id="PTHR30588">
    <property type="entry name" value="BRANCHED-CHAIN AMINO ACID TRANSPORT SYSTEM 2 CARRIER PROTEIN"/>
    <property type="match status" value="1"/>
</dbReference>
<reference evidence="11" key="1">
    <citation type="submission" date="2018-06" db="EMBL/GenBank/DDBJ databases">
        <title>Complete genome of Pseudomonas insecticola strain QZS01.</title>
        <authorList>
            <person name="Wang J."/>
            <person name="Su Q."/>
        </authorList>
    </citation>
    <scope>NUCLEOTIDE SEQUENCE [LARGE SCALE GENOMIC DNA]</scope>
    <source>
        <strain evidence="11">QZS01</strain>
    </source>
</reference>
<comment type="function">
    <text evidence="9">Component of the transport system for branched-chain amino acids.</text>
</comment>
<feature type="transmembrane region" description="Helical" evidence="9">
    <location>
        <begin position="196"/>
        <end position="218"/>
    </location>
</feature>
<feature type="transmembrane region" description="Helical" evidence="9">
    <location>
        <begin position="285"/>
        <end position="312"/>
    </location>
</feature>
<evidence type="ECO:0000256" key="5">
    <source>
        <dbReference type="ARBA" id="ARBA00022692"/>
    </source>
</evidence>
<dbReference type="GO" id="GO:0015820">
    <property type="term" value="P:L-leucine transport"/>
    <property type="evidence" value="ECO:0007669"/>
    <property type="project" value="TreeGrafter"/>
</dbReference>
<dbReference type="GO" id="GO:0015188">
    <property type="term" value="F:L-isoleucine transmembrane transporter activity"/>
    <property type="evidence" value="ECO:0007669"/>
    <property type="project" value="TreeGrafter"/>
</dbReference>
<gene>
    <name evidence="10" type="primary">brnQ</name>
    <name evidence="10" type="ORF">DM558_00930</name>
</gene>
<keyword evidence="11" id="KW-1185">Reference proteome</keyword>
<feature type="transmembrane region" description="Helical" evidence="9">
    <location>
        <begin position="40"/>
        <end position="63"/>
    </location>
</feature>
<comment type="subcellular location">
    <subcellularLocation>
        <location evidence="9">Cell inner membrane</location>
        <topology evidence="9">Multi-pass membrane protein</topology>
    </subcellularLocation>
    <subcellularLocation>
        <location evidence="1">Cell membrane</location>
        <topology evidence="1">Multi-pass membrane protein</topology>
    </subcellularLocation>
</comment>
<sequence length="438" mass="46458">MKELKFGDILALGFMTFALFVGAGNIILPPFIGLHAGHNVWFAAIGFLITGVSLPVITIVAMARVGGTMAALTHPIGKIAGTLLAVVCYLSIGPLFAGPRTATVSFEIGIFPFLKEGGLLQYENYALFAYSLVYFILVIGVSFYPAKLLDSVGHVLAPLKILALSILGVAAFLYPVGDVVPATQAYETGAFTQGFINGYLTMDTLASLAFGVVIINAIRSRGIESTRLVARYAIIAGLIAGIGLTLVYISLFKLGSNSAAISVGLDNGAKVLQAYVNYTFGEFGAIFLAILIGIACLVTAIGVTTACSTYFANLLPIPYRLVVLVVATVSFIVSNIGLTQLLAISGPILVAIYPPCIVLVLMSFFKSFWRNPMYVFAPVMLVSFFFGVFDGLKEAKLSVPDFISTLPLADASLAWLIPSIVVLVLATVWDVLYGKVSS</sequence>
<feature type="transmembrane region" description="Helical" evidence="9">
    <location>
        <begin position="319"/>
        <end position="338"/>
    </location>
</feature>
<dbReference type="AlphaFoldDB" id="A0A3Q9JL20"/>
<feature type="transmembrane region" description="Helical" evidence="9">
    <location>
        <begin position="156"/>
        <end position="176"/>
    </location>
</feature>
<feature type="transmembrane region" description="Helical" evidence="9">
    <location>
        <begin position="372"/>
        <end position="392"/>
    </location>
</feature>